<keyword evidence="1" id="KW-1133">Transmembrane helix</keyword>
<feature type="transmembrane region" description="Helical" evidence="1">
    <location>
        <begin position="84"/>
        <end position="104"/>
    </location>
</feature>
<evidence type="ECO:0000313" key="3">
    <source>
        <dbReference type="Proteomes" id="UP000012045"/>
    </source>
</evidence>
<organism evidence="2 3">
    <name type="scientific">Botryotinia fuckeliana (strain BcDW1)</name>
    <name type="common">Noble rot fungus</name>
    <name type="synonym">Botrytis cinerea</name>
    <dbReference type="NCBI Taxonomy" id="1290391"/>
    <lineage>
        <taxon>Eukaryota</taxon>
        <taxon>Fungi</taxon>
        <taxon>Dikarya</taxon>
        <taxon>Ascomycota</taxon>
        <taxon>Pezizomycotina</taxon>
        <taxon>Leotiomycetes</taxon>
        <taxon>Helotiales</taxon>
        <taxon>Sclerotiniaceae</taxon>
        <taxon>Botrytis</taxon>
    </lineage>
</organism>
<feature type="transmembrane region" description="Helical" evidence="1">
    <location>
        <begin position="593"/>
        <end position="612"/>
    </location>
</feature>
<keyword evidence="1" id="KW-0472">Membrane</keyword>
<gene>
    <name evidence="2" type="ORF">BcDW1_885</name>
</gene>
<dbReference type="EMBL" id="KB707702">
    <property type="protein sequence ID" value="EMR90462.1"/>
    <property type="molecule type" value="Genomic_DNA"/>
</dbReference>
<feature type="transmembrane region" description="Helical" evidence="1">
    <location>
        <begin position="182"/>
        <end position="201"/>
    </location>
</feature>
<dbReference type="AlphaFoldDB" id="M7V2M5"/>
<keyword evidence="1" id="KW-0812">Transmembrane</keyword>
<dbReference type="OrthoDB" id="3692311at2759"/>
<protein>
    <submittedName>
        <fullName evidence="2">Uncharacterized protein</fullName>
    </submittedName>
</protein>
<evidence type="ECO:0000256" key="1">
    <source>
        <dbReference type="SAM" id="Phobius"/>
    </source>
</evidence>
<reference evidence="3" key="1">
    <citation type="journal article" date="2013" name="Genome Announc.">
        <title>Draft genome sequence of Botrytis cinerea BcDW1, inoculum for noble rot of grape berries.</title>
        <authorList>
            <person name="Blanco-Ulate B."/>
            <person name="Allen G."/>
            <person name="Powell A.L."/>
            <person name="Cantu D."/>
        </authorList>
    </citation>
    <scope>NUCLEOTIDE SEQUENCE [LARGE SCALE GENOMIC DNA]</scope>
    <source>
        <strain evidence="3">BcDW1</strain>
    </source>
</reference>
<name>M7V2M5_BOTF1</name>
<evidence type="ECO:0000313" key="2">
    <source>
        <dbReference type="EMBL" id="EMR90462.1"/>
    </source>
</evidence>
<sequence length="703" mass="76281">MDENMPHPPGSAYVSGCLNHNGNNNVRAELVASPRSPTAAHHQAPVLEISSRAFLAPTPLDLPKWPTGPQAATSSSLATIFDSLLDIIFLALSTLFLLFGLRIYHEDQVPIAKFPRETATLLEAAKYGPTVFPILFASVIARATHAILLWRLEKGEDIGVLDVLAGSTSLASTVISQLKLRIFSFVGIPLIVIWALSPIGGQASFRQLTISKKMLLDSTQSYYMISTGSMPFLQFLPIISWFSIVNAIFMSSVMGPPTTKSSPSDIWGNVKIPYIERYENGSTPDSKGWFSVNSTNSTYSSLVGVPISGLDSSFADSTYTMNLESTYLYLKCPVLYDSSQRTPDNVARFVNKGPDDNVPYRGLLGPLPNGVDPIGATGSGASIWSFDNNTERVNLDPTSLTARTFTYLSWGPTAGSNCTITSTYVEVAVTCRSSSTCTITKIRRSRLSNPPAAYSLLETKMKPFPNPYGGNNNCWLFSANFVNSINDHGASDTTAVQGYLLNPDDPLSYSMGINGVRNDKSTVTNDVYAERLGQLMNTYWTCMNGLHAISGGMTTATAFMPGANLSDENVVRVNSSSTNVVHSRSIEVIQCHIGWMIALLAASTVLILASLVNPIIRYFLAKGPDIDLNISSLATRNNPYITLPPNGASLGASERSRLLKDVRVMFGDVNGTREIGKLAIATCENGEGLQSHVIRVEKERLYR</sequence>
<proteinExistence type="predicted"/>
<dbReference type="HOGENOM" id="CLU_012207_0_0_1"/>
<feature type="transmembrane region" description="Helical" evidence="1">
    <location>
        <begin position="131"/>
        <end position="152"/>
    </location>
</feature>
<feature type="transmembrane region" description="Helical" evidence="1">
    <location>
        <begin position="222"/>
        <end position="244"/>
    </location>
</feature>
<accession>M7V2M5</accession>
<dbReference type="Proteomes" id="UP000012045">
    <property type="component" value="Unassembled WGS sequence"/>
</dbReference>
<dbReference type="STRING" id="1290391.M7V2M5"/>